<evidence type="ECO:0000313" key="3">
    <source>
        <dbReference type="Proteomes" id="UP001596108"/>
    </source>
</evidence>
<dbReference type="InterPro" id="IPR023210">
    <property type="entry name" value="NADP_OxRdtase_dom"/>
</dbReference>
<dbReference type="EC" id="1.1.1.-" evidence="2"/>
<evidence type="ECO:0000259" key="1">
    <source>
        <dbReference type="Pfam" id="PF00248"/>
    </source>
</evidence>
<dbReference type="PANTHER" id="PTHR43312:SF1">
    <property type="entry name" value="NADP-DEPENDENT OXIDOREDUCTASE DOMAIN-CONTAINING PROTEIN"/>
    <property type="match status" value="1"/>
</dbReference>
<dbReference type="InterPro" id="IPR036812">
    <property type="entry name" value="NAD(P)_OxRdtase_dom_sf"/>
</dbReference>
<protein>
    <submittedName>
        <fullName evidence="2">Aldo/keto reductase</fullName>
        <ecNumber evidence="2">1.1.1.-</ecNumber>
    </submittedName>
</protein>
<dbReference type="Proteomes" id="UP001596108">
    <property type="component" value="Unassembled WGS sequence"/>
</dbReference>
<dbReference type="SUPFAM" id="SSF51430">
    <property type="entry name" value="NAD(P)-linked oxidoreductase"/>
    <property type="match status" value="1"/>
</dbReference>
<dbReference type="PANTHER" id="PTHR43312">
    <property type="entry name" value="D-THREO-ALDOSE 1-DEHYDROGENASE"/>
    <property type="match status" value="1"/>
</dbReference>
<proteinExistence type="predicted"/>
<organism evidence="2 3">
    <name type="scientific">Cohnella yongneupensis</name>
    <dbReference type="NCBI Taxonomy" id="425006"/>
    <lineage>
        <taxon>Bacteria</taxon>
        <taxon>Bacillati</taxon>
        <taxon>Bacillota</taxon>
        <taxon>Bacilli</taxon>
        <taxon>Bacillales</taxon>
        <taxon>Paenibacillaceae</taxon>
        <taxon>Cohnella</taxon>
    </lineage>
</organism>
<gene>
    <name evidence="2" type="ORF">ACFPQ4_10355</name>
</gene>
<dbReference type="GO" id="GO:0016491">
    <property type="term" value="F:oxidoreductase activity"/>
    <property type="evidence" value="ECO:0007669"/>
    <property type="project" value="UniProtKB-KW"/>
</dbReference>
<reference evidence="3" key="1">
    <citation type="journal article" date="2019" name="Int. J. Syst. Evol. Microbiol.">
        <title>The Global Catalogue of Microorganisms (GCM) 10K type strain sequencing project: providing services to taxonomists for standard genome sequencing and annotation.</title>
        <authorList>
            <consortium name="The Broad Institute Genomics Platform"/>
            <consortium name="The Broad Institute Genome Sequencing Center for Infectious Disease"/>
            <person name="Wu L."/>
            <person name="Ma J."/>
        </authorList>
    </citation>
    <scope>NUCLEOTIDE SEQUENCE [LARGE SCALE GENOMIC DNA]</scope>
    <source>
        <strain evidence="3">CGMCC 1.18578</strain>
    </source>
</reference>
<feature type="domain" description="NADP-dependent oxidoreductase" evidence="1">
    <location>
        <begin position="15"/>
        <end position="300"/>
    </location>
</feature>
<accession>A0ABW0QXX1</accession>
<comment type="caution">
    <text evidence="2">The sequence shown here is derived from an EMBL/GenBank/DDBJ whole genome shotgun (WGS) entry which is preliminary data.</text>
</comment>
<dbReference type="RefSeq" id="WP_378111767.1">
    <property type="nucleotide sequence ID" value="NZ_JBHSNC010000031.1"/>
</dbReference>
<dbReference type="EMBL" id="JBHSNC010000031">
    <property type="protein sequence ID" value="MFC5529844.1"/>
    <property type="molecule type" value="Genomic_DNA"/>
</dbReference>
<evidence type="ECO:0000313" key="2">
    <source>
        <dbReference type="EMBL" id="MFC5529844.1"/>
    </source>
</evidence>
<dbReference type="Gene3D" id="3.20.20.100">
    <property type="entry name" value="NADP-dependent oxidoreductase domain"/>
    <property type="match status" value="1"/>
</dbReference>
<keyword evidence="3" id="KW-1185">Reference proteome</keyword>
<dbReference type="InterPro" id="IPR053135">
    <property type="entry name" value="AKR2_Oxidoreductase"/>
</dbReference>
<sequence length="311" mass="35013">MKHRKFGNTGKTVSEIGFGAWQLGNGYDWEGMKDDEAITLVREALDKGVNFFDTAPGYGRGKSEELLGRALAGKRSEAVINTKFGHWADGKTDYSANRIRESVEQSLKRLNTDYLDSILLHNPPFDDLDGKHGHFEALEALRQEGKIISYGASVDSSKEMLELIEKTNVGTIETMFNVFYQETATAFKRAAERNIALIVKIPLDSGWLSGKYNAESTFEGVRKRWSPDVIRKRGELVERIKFVTDAETTMTMAALRFILAYPEVSTVIPGVRNTAQLIENAAAGDRPMPEEHVRKLQELWDNEIKHLNLGW</sequence>
<dbReference type="CDD" id="cd19086">
    <property type="entry name" value="AKR_AKR11C1"/>
    <property type="match status" value="1"/>
</dbReference>
<name>A0ABW0QXX1_9BACL</name>
<keyword evidence="2" id="KW-0560">Oxidoreductase</keyword>
<dbReference type="Pfam" id="PF00248">
    <property type="entry name" value="Aldo_ket_red"/>
    <property type="match status" value="1"/>
</dbReference>